<feature type="domain" description="Pirin N-terminal" evidence="2">
    <location>
        <begin position="13"/>
        <end position="57"/>
    </location>
</feature>
<protein>
    <submittedName>
        <fullName evidence="3">Pirin family protein</fullName>
    </submittedName>
</protein>
<accession>A0A921FY39</accession>
<dbReference type="SUPFAM" id="SSF51182">
    <property type="entry name" value="RmlC-like cupins"/>
    <property type="match status" value="1"/>
</dbReference>
<dbReference type="AlphaFoldDB" id="A0A921FY39"/>
<evidence type="ECO:0000313" key="4">
    <source>
        <dbReference type="Proteomes" id="UP000698173"/>
    </source>
</evidence>
<evidence type="ECO:0000259" key="2">
    <source>
        <dbReference type="Pfam" id="PF02678"/>
    </source>
</evidence>
<gene>
    <name evidence="3" type="ORF">K8V56_08320</name>
</gene>
<dbReference type="Proteomes" id="UP000698173">
    <property type="component" value="Unassembled WGS sequence"/>
</dbReference>
<dbReference type="EMBL" id="DYWT01000137">
    <property type="protein sequence ID" value="HJF31770.1"/>
    <property type="molecule type" value="Genomic_DNA"/>
</dbReference>
<evidence type="ECO:0000313" key="3">
    <source>
        <dbReference type="EMBL" id="HJF31770.1"/>
    </source>
</evidence>
<dbReference type="InterPro" id="IPR014710">
    <property type="entry name" value="RmlC-like_jellyroll"/>
</dbReference>
<proteinExistence type="inferred from homology"/>
<dbReference type="InterPro" id="IPR003829">
    <property type="entry name" value="Pirin_N_dom"/>
</dbReference>
<organism evidence="3 4">
    <name type="scientific">Sporosarcina psychrophila</name>
    <name type="common">Bacillus psychrophilus</name>
    <dbReference type="NCBI Taxonomy" id="1476"/>
    <lineage>
        <taxon>Bacteria</taxon>
        <taxon>Bacillati</taxon>
        <taxon>Bacillota</taxon>
        <taxon>Bacilli</taxon>
        <taxon>Bacillales</taxon>
        <taxon>Caryophanaceae</taxon>
        <taxon>Sporosarcina</taxon>
    </lineage>
</organism>
<dbReference type="InterPro" id="IPR011051">
    <property type="entry name" value="RmlC_Cupin_sf"/>
</dbReference>
<evidence type="ECO:0000256" key="1">
    <source>
        <dbReference type="RuleBase" id="RU003457"/>
    </source>
</evidence>
<sequence length="57" mass="6665">MRYSCSNFITKQPPQTKDEILSYVWKDEMLHEDSTGQKVLISPEKHMMMGAGKSFFH</sequence>
<reference evidence="3" key="2">
    <citation type="submission" date="2021-09" db="EMBL/GenBank/DDBJ databases">
        <authorList>
            <person name="Gilroy R."/>
        </authorList>
    </citation>
    <scope>NUCLEOTIDE SEQUENCE</scope>
    <source>
        <strain evidence="3">CHK171-7178</strain>
    </source>
</reference>
<comment type="similarity">
    <text evidence="1">Belongs to the pirin family.</text>
</comment>
<comment type="caution">
    <text evidence="3">The sequence shown here is derived from an EMBL/GenBank/DDBJ whole genome shotgun (WGS) entry which is preliminary data.</text>
</comment>
<name>A0A921FY39_SPOPS</name>
<dbReference type="Pfam" id="PF02678">
    <property type="entry name" value="Pirin"/>
    <property type="match status" value="1"/>
</dbReference>
<dbReference type="Gene3D" id="2.60.120.10">
    <property type="entry name" value="Jelly Rolls"/>
    <property type="match status" value="1"/>
</dbReference>
<reference evidence="3" key="1">
    <citation type="journal article" date="2021" name="PeerJ">
        <title>Extensive microbial diversity within the chicken gut microbiome revealed by metagenomics and culture.</title>
        <authorList>
            <person name="Gilroy R."/>
            <person name="Ravi A."/>
            <person name="Getino M."/>
            <person name="Pursley I."/>
            <person name="Horton D.L."/>
            <person name="Alikhan N.F."/>
            <person name="Baker D."/>
            <person name="Gharbi K."/>
            <person name="Hall N."/>
            <person name="Watson M."/>
            <person name="Adriaenssens E.M."/>
            <person name="Foster-Nyarko E."/>
            <person name="Jarju S."/>
            <person name="Secka A."/>
            <person name="Antonio M."/>
            <person name="Oren A."/>
            <person name="Chaudhuri R.R."/>
            <person name="La Ragione R."/>
            <person name="Hildebrand F."/>
            <person name="Pallen M.J."/>
        </authorList>
    </citation>
    <scope>NUCLEOTIDE SEQUENCE</scope>
    <source>
        <strain evidence="3">CHK171-7178</strain>
    </source>
</reference>